<gene>
    <name evidence="5" type="ORF">F8S09_14215</name>
</gene>
<evidence type="ECO:0000256" key="1">
    <source>
        <dbReference type="ARBA" id="ARBA00023125"/>
    </source>
</evidence>
<dbReference type="InterPro" id="IPR002104">
    <property type="entry name" value="Integrase_catalytic"/>
</dbReference>
<dbReference type="InterPro" id="IPR011010">
    <property type="entry name" value="DNA_brk_join_enz"/>
</dbReference>
<dbReference type="GO" id="GO:0015074">
    <property type="term" value="P:DNA integration"/>
    <property type="evidence" value="ECO:0007669"/>
    <property type="project" value="InterPro"/>
</dbReference>
<dbReference type="Proteomes" id="UP000484842">
    <property type="component" value="Unassembled WGS sequence"/>
</dbReference>
<evidence type="ECO:0000313" key="5">
    <source>
        <dbReference type="EMBL" id="MPY67823.1"/>
    </source>
</evidence>
<feature type="domain" description="Tyr recombinase" evidence="4">
    <location>
        <begin position="183"/>
        <end position="384"/>
    </location>
</feature>
<dbReference type="GO" id="GO:0003677">
    <property type="term" value="F:DNA binding"/>
    <property type="evidence" value="ECO:0007669"/>
    <property type="project" value="UniProtKB-KW"/>
</dbReference>
<dbReference type="InterPro" id="IPR013762">
    <property type="entry name" value="Integrase-like_cat_sf"/>
</dbReference>
<keyword evidence="6" id="KW-1185">Reference proteome</keyword>
<dbReference type="InterPro" id="IPR010998">
    <property type="entry name" value="Integrase_recombinase_N"/>
</dbReference>
<dbReference type="PROSITE" id="PS51898">
    <property type="entry name" value="TYR_RECOMBINASE"/>
    <property type="match status" value="1"/>
</dbReference>
<feature type="compositionally biased region" description="Low complexity" evidence="3">
    <location>
        <begin position="401"/>
        <end position="415"/>
    </location>
</feature>
<dbReference type="GO" id="GO:0006310">
    <property type="term" value="P:DNA recombination"/>
    <property type="evidence" value="ECO:0007669"/>
    <property type="project" value="UniProtKB-KW"/>
</dbReference>
<dbReference type="CDD" id="cd01189">
    <property type="entry name" value="INT_ICEBs1_C_like"/>
    <property type="match status" value="1"/>
</dbReference>
<name>A0A7X1NXX1_9DEIO</name>
<organism evidence="5 6">
    <name type="scientific">Deinococcus terrestris</name>
    <dbReference type="NCBI Taxonomy" id="2651870"/>
    <lineage>
        <taxon>Bacteria</taxon>
        <taxon>Thermotogati</taxon>
        <taxon>Deinococcota</taxon>
        <taxon>Deinococci</taxon>
        <taxon>Deinococcales</taxon>
        <taxon>Deinococcaceae</taxon>
        <taxon>Deinococcus</taxon>
    </lineage>
</organism>
<reference evidence="5 6" key="1">
    <citation type="submission" date="2019-10" db="EMBL/GenBank/DDBJ databases">
        <title>Deinococcus sp. isolated from soil.</title>
        <authorList>
            <person name="Li Y."/>
            <person name="Wang J."/>
        </authorList>
    </citation>
    <scope>NUCLEOTIDE SEQUENCE [LARGE SCALE GENOMIC DNA]</scope>
    <source>
        <strain evidence="5 6">SDU3-2</strain>
    </source>
</reference>
<dbReference type="Gene3D" id="1.10.150.130">
    <property type="match status" value="1"/>
</dbReference>
<dbReference type="Pfam" id="PF00589">
    <property type="entry name" value="Phage_integrase"/>
    <property type="match status" value="1"/>
</dbReference>
<dbReference type="InterPro" id="IPR050090">
    <property type="entry name" value="Tyrosine_recombinase_XerCD"/>
</dbReference>
<dbReference type="AlphaFoldDB" id="A0A7X1NXX1"/>
<dbReference type="EMBL" id="WBSL01000009">
    <property type="protein sequence ID" value="MPY67823.1"/>
    <property type="molecule type" value="Genomic_DNA"/>
</dbReference>
<evidence type="ECO:0000256" key="3">
    <source>
        <dbReference type="SAM" id="MobiDB-lite"/>
    </source>
</evidence>
<proteinExistence type="predicted"/>
<protein>
    <submittedName>
        <fullName evidence="5">Site-specific integrase</fullName>
    </submittedName>
</protein>
<evidence type="ECO:0000256" key="2">
    <source>
        <dbReference type="ARBA" id="ARBA00023172"/>
    </source>
</evidence>
<feature type="compositionally biased region" description="Basic residues" evidence="3">
    <location>
        <begin position="416"/>
        <end position="425"/>
    </location>
</feature>
<dbReference type="SUPFAM" id="SSF56349">
    <property type="entry name" value="DNA breaking-rejoining enzymes"/>
    <property type="match status" value="1"/>
</dbReference>
<dbReference type="PANTHER" id="PTHR30349:SF84">
    <property type="entry name" value="PHAGE-RELATED INTEGRASE"/>
    <property type="match status" value="1"/>
</dbReference>
<dbReference type="RefSeq" id="WP_152872135.1">
    <property type="nucleotide sequence ID" value="NZ_WBSL01000009.1"/>
</dbReference>
<keyword evidence="2" id="KW-0233">DNA recombination</keyword>
<sequence length="425" mass="45964">MTGGKPRRKHGDGSYRVLPSGRVEWRISAKVGGKSKTLTGTADTEPKARAVARKAKVDAEAGRLALNRTVTLGAYLEGWLKGRDGISESTRRKYDDLLRLHVLPEAGALKLAAVNAATLREFYGLLREGDPARKRGALGYSSRRQIHNILHAALGQAAADGLIPGNPAAVPGVRPTQAAREVEPVRAFTPLQAARFLAVADAEGERTGQVLAFLLLTGMRRGEVLGLRWEHVTLGGKVPALRVVIQRTVSGSRVFEGPPKTRHARRMVPLSPEAVTLLERVRARTAEEHAALYPDAPASPYVFPSLRGGPYDPSNFTRVMKRVCQAAKVPVLAVHDLRHTFASLAAFRGIRVEVLSRILGHSDPAFTLRQYRHLYPEELAPVSLELPPVPEDAEGEGGEALGALLPPEAPALASPARRKRKGLEA</sequence>
<feature type="region of interest" description="Disordered" evidence="3">
    <location>
        <begin position="385"/>
        <end position="425"/>
    </location>
</feature>
<evidence type="ECO:0000259" key="4">
    <source>
        <dbReference type="PROSITE" id="PS51898"/>
    </source>
</evidence>
<dbReference type="PANTHER" id="PTHR30349">
    <property type="entry name" value="PHAGE INTEGRASE-RELATED"/>
    <property type="match status" value="1"/>
</dbReference>
<accession>A0A7X1NXX1</accession>
<comment type="caution">
    <text evidence="5">The sequence shown here is derived from an EMBL/GenBank/DDBJ whole genome shotgun (WGS) entry which is preliminary data.</text>
</comment>
<keyword evidence="1" id="KW-0238">DNA-binding</keyword>
<evidence type="ECO:0000313" key="6">
    <source>
        <dbReference type="Proteomes" id="UP000484842"/>
    </source>
</evidence>
<dbReference type="Gene3D" id="1.10.443.10">
    <property type="entry name" value="Intergrase catalytic core"/>
    <property type="match status" value="1"/>
</dbReference>